<dbReference type="EMBL" id="QMKK01000054">
    <property type="protein sequence ID" value="RAX38073.1"/>
    <property type="molecule type" value="Genomic_DNA"/>
</dbReference>
<dbReference type="RefSeq" id="WP_112344569.1">
    <property type="nucleotide sequence ID" value="NZ_QMKK01000054.1"/>
</dbReference>
<feature type="transmembrane region" description="Helical" evidence="5">
    <location>
        <begin position="12"/>
        <end position="34"/>
    </location>
</feature>
<feature type="transmembrane region" description="Helical" evidence="5">
    <location>
        <begin position="204"/>
        <end position="224"/>
    </location>
</feature>
<feature type="domain" description="O-antigen ligase-related" evidence="6">
    <location>
        <begin position="187"/>
        <end position="336"/>
    </location>
</feature>
<feature type="transmembrane region" description="Helical" evidence="5">
    <location>
        <begin position="118"/>
        <end position="136"/>
    </location>
</feature>
<gene>
    <name evidence="7" type="ORF">DQ393_25920</name>
</gene>
<feature type="transmembrane region" description="Helical" evidence="5">
    <location>
        <begin position="179"/>
        <end position="198"/>
    </location>
</feature>
<comment type="caution">
    <text evidence="7">The sequence shown here is derived from an EMBL/GenBank/DDBJ whole genome shotgun (WGS) entry which is preliminary data.</text>
</comment>
<dbReference type="OrthoDB" id="4391260at2"/>
<protein>
    <submittedName>
        <fullName evidence="7">O-antigen ligase family protein</fullName>
    </submittedName>
</protein>
<dbReference type="GO" id="GO:0016874">
    <property type="term" value="F:ligase activity"/>
    <property type="evidence" value="ECO:0007669"/>
    <property type="project" value="UniProtKB-KW"/>
</dbReference>
<evidence type="ECO:0000256" key="4">
    <source>
        <dbReference type="ARBA" id="ARBA00023136"/>
    </source>
</evidence>
<proteinExistence type="predicted"/>
<keyword evidence="2 5" id="KW-0812">Transmembrane</keyword>
<evidence type="ECO:0000313" key="7">
    <source>
        <dbReference type="EMBL" id="RAX38073.1"/>
    </source>
</evidence>
<feature type="transmembrane region" description="Helical" evidence="5">
    <location>
        <begin position="66"/>
        <end position="83"/>
    </location>
</feature>
<keyword evidence="4 5" id="KW-0472">Membrane</keyword>
<feature type="transmembrane region" description="Helical" evidence="5">
    <location>
        <begin position="40"/>
        <end position="59"/>
    </location>
</feature>
<dbReference type="Pfam" id="PF04932">
    <property type="entry name" value="Wzy_C"/>
    <property type="match status" value="1"/>
</dbReference>
<dbReference type="GO" id="GO:0016020">
    <property type="term" value="C:membrane"/>
    <property type="evidence" value="ECO:0007669"/>
    <property type="project" value="UniProtKB-SubCell"/>
</dbReference>
<keyword evidence="7" id="KW-0436">Ligase</keyword>
<keyword evidence="3 5" id="KW-1133">Transmembrane helix</keyword>
<reference evidence="7 8" key="1">
    <citation type="submission" date="2018-06" db="EMBL/GenBank/DDBJ databases">
        <title>Whole Genome Sequence of an efficient microsymbiont, Rhizobium tropici.</title>
        <authorList>
            <person name="Srinivasan R."/>
            <person name="Singh H.V."/>
            <person name="Srivastava R."/>
            <person name="Kumari B."/>
            <person name="Radhakrishna A."/>
        </authorList>
    </citation>
    <scope>NUCLEOTIDE SEQUENCE [LARGE SCALE GENOMIC DNA]</scope>
    <source>
        <strain evidence="7 8">IGFRI Rhizo-19</strain>
    </source>
</reference>
<evidence type="ECO:0000259" key="6">
    <source>
        <dbReference type="Pfam" id="PF04932"/>
    </source>
</evidence>
<evidence type="ECO:0000313" key="8">
    <source>
        <dbReference type="Proteomes" id="UP000251205"/>
    </source>
</evidence>
<evidence type="ECO:0000256" key="2">
    <source>
        <dbReference type="ARBA" id="ARBA00022692"/>
    </source>
</evidence>
<dbReference type="AlphaFoldDB" id="A0A329Y3Q9"/>
<evidence type="ECO:0000256" key="5">
    <source>
        <dbReference type="SAM" id="Phobius"/>
    </source>
</evidence>
<accession>A0A329Y3Q9</accession>
<organism evidence="7 8">
    <name type="scientific">Rhizobium tropici</name>
    <dbReference type="NCBI Taxonomy" id="398"/>
    <lineage>
        <taxon>Bacteria</taxon>
        <taxon>Pseudomonadati</taxon>
        <taxon>Pseudomonadota</taxon>
        <taxon>Alphaproteobacteria</taxon>
        <taxon>Hyphomicrobiales</taxon>
        <taxon>Rhizobiaceae</taxon>
        <taxon>Rhizobium/Agrobacterium group</taxon>
        <taxon>Rhizobium</taxon>
    </lineage>
</organism>
<comment type="subcellular location">
    <subcellularLocation>
        <location evidence="1">Membrane</location>
        <topology evidence="1">Multi-pass membrane protein</topology>
    </subcellularLocation>
</comment>
<sequence>MRIAKSIFVRPGSNVTYGTVAIALSFFVFAYSSRFGQPSILLYYALWFPLVMIDYRNVLGSYQKQLWLFAFGVFTCLSIFWSVVPSVSARAAIQYMTHIFCALVAMRTLDIRTLARGAIAGTGIVLIYSILFGYYAYDPIDGTYSFVGAFDSKNQLGFYASIGIYFAFTAVFVLGERRIWMLGAGIAGLLSAYCLLASQSATSVLTTGLVVVLCASLRVILYLSPKQRKRLFVTAAVSGVVLVVAGVYGGAVDVVLGAFGKDSTLTGRTYLWQQGIAAAQQNLFFGVGYQAYWVQGFSEPERLWDEFFIASRAGFHFHNTYIETAVENGLIGVFLLASILLTAFIGHISRFLSDIRNDESYILLGVATLLLIRSFVEIDILNPYHVGSFLFYFTAGKLSMRARARVNASLPASDDRIQFATPVNWEPRTGQ</sequence>
<evidence type="ECO:0000256" key="1">
    <source>
        <dbReference type="ARBA" id="ARBA00004141"/>
    </source>
</evidence>
<name>A0A329Y3Q9_RHITR</name>
<dbReference type="PANTHER" id="PTHR37422">
    <property type="entry name" value="TEICHURONIC ACID BIOSYNTHESIS PROTEIN TUAE"/>
    <property type="match status" value="1"/>
</dbReference>
<feature type="transmembrane region" description="Helical" evidence="5">
    <location>
        <begin position="231"/>
        <end position="251"/>
    </location>
</feature>
<feature type="transmembrane region" description="Helical" evidence="5">
    <location>
        <begin position="156"/>
        <end position="174"/>
    </location>
</feature>
<feature type="transmembrane region" description="Helical" evidence="5">
    <location>
        <begin position="329"/>
        <end position="348"/>
    </location>
</feature>
<dbReference type="PANTHER" id="PTHR37422:SF13">
    <property type="entry name" value="LIPOPOLYSACCHARIDE BIOSYNTHESIS PROTEIN PA4999-RELATED"/>
    <property type="match status" value="1"/>
</dbReference>
<dbReference type="InterPro" id="IPR007016">
    <property type="entry name" value="O-antigen_ligase-rel_domated"/>
</dbReference>
<evidence type="ECO:0000256" key="3">
    <source>
        <dbReference type="ARBA" id="ARBA00022989"/>
    </source>
</evidence>
<dbReference type="Proteomes" id="UP000251205">
    <property type="component" value="Unassembled WGS sequence"/>
</dbReference>
<dbReference type="InterPro" id="IPR051533">
    <property type="entry name" value="WaaL-like"/>
</dbReference>